<feature type="compositionally biased region" description="Basic and acidic residues" evidence="1">
    <location>
        <begin position="206"/>
        <end position="221"/>
    </location>
</feature>
<dbReference type="InterPro" id="IPR000073">
    <property type="entry name" value="AB_hydrolase_1"/>
</dbReference>
<comment type="caution">
    <text evidence="3">The sequence shown here is derived from an EMBL/GenBank/DDBJ whole genome shotgun (WGS) entry which is preliminary data.</text>
</comment>
<protein>
    <submittedName>
        <fullName evidence="3">Pimeloyl-ACP methyl ester carboxylesterase</fullName>
    </submittedName>
</protein>
<organism evidence="3 4">
    <name type="scientific">Micromonospora vinacea</name>
    <dbReference type="NCBI Taxonomy" id="709878"/>
    <lineage>
        <taxon>Bacteria</taxon>
        <taxon>Bacillati</taxon>
        <taxon>Actinomycetota</taxon>
        <taxon>Actinomycetes</taxon>
        <taxon>Micromonosporales</taxon>
        <taxon>Micromonosporaceae</taxon>
        <taxon>Micromonospora</taxon>
    </lineage>
</organism>
<sequence>MIADFSDAPVLVLGHGHGGFVAQNHALRRPDRTAGLILYATAPVVDQHTRAAAREKLRQYALAHGDRTDAEAMVAAYDRPTGQWVHETTARLWQILPAYFADYWRRTEFAHLLGALPCWPRPATDFDLRCALPSITAPTMVVAGVHDFEFGPEPAEMLRSAIPGAVLAEFSDSGHFPHLEEAERFSHMVLEFALRVSDGVPGRPRRASEMASTERQDARWW</sequence>
<dbReference type="InterPro" id="IPR029058">
    <property type="entry name" value="AB_hydrolase_fold"/>
</dbReference>
<dbReference type="PRINTS" id="PR00412">
    <property type="entry name" value="EPOXHYDRLASE"/>
</dbReference>
<evidence type="ECO:0000259" key="2">
    <source>
        <dbReference type="Pfam" id="PF12697"/>
    </source>
</evidence>
<feature type="domain" description="AB hydrolase-1" evidence="2">
    <location>
        <begin position="6"/>
        <end position="185"/>
    </location>
</feature>
<name>A0ABS0KBI1_9ACTN</name>
<reference evidence="3 4" key="1">
    <citation type="submission" date="2020-11" db="EMBL/GenBank/DDBJ databases">
        <title>Sequencing the genomes of 1000 actinobacteria strains.</title>
        <authorList>
            <person name="Klenk H.-P."/>
        </authorList>
    </citation>
    <scope>NUCLEOTIDE SEQUENCE [LARGE SCALE GENOMIC DNA]</scope>
    <source>
        <strain evidence="3 4">DSM 101695</strain>
    </source>
</reference>
<dbReference type="Pfam" id="PF12697">
    <property type="entry name" value="Abhydrolase_6"/>
    <property type="match status" value="1"/>
</dbReference>
<keyword evidence="4" id="KW-1185">Reference proteome</keyword>
<evidence type="ECO:0000313" key="4">
    <source>
        <dbReference type="Proteomes" id="UP000631791"/>
    </source>
</evidence>
<accession>A0ABS0KBI1</accession>
<evidence type="ECO:0000313" key="3">
    <source>
        <dbReference type="EMBL" id="MBG6105997.1"/>
    </source>
</evidence>
<dbReference type="Gene3D" id="3.40.50.1820">
    <property type="entry name" value="alpha/beta hydrolase"/>
    <property type="match status" value="1"/>
</dbReference>
<gene>
    <name evidence="3" type="ORF">IW249_006411</name>
</gene>
<dbReference type="InterPro" id="IPR000639">
    <property type="entry name" value="Epox_hydrolase-like"/>
</dbReference>
<dbReference type="InterPro" id="IPR050266">
    <property type="entry name" value="AB_hydrolase_sf"/>
</dbReference>
<dbReference type="Proteomes" id="UP000631791">
    <property type="component" value="Unassembled WGS sequence"/>
</dbReference>
<dbReference type="PANTHER" id="PTHR43798">
    <property type="entry name" value="MONOACYLGLYCEROL LIPASE"/>
    <property type="match status" value="1"/>
</dbReference>
<feature type="region of interest" description="Disordered" evidence="1">
    <location>
        <begin position="200"/>
        <end position="221"/>
    </location>
</feature>
<evidence type="ECO:0000256" key="1">
    <source>
        <dbReference type="SAM" id="MobiDB-lite"/>
    </source>
</evidence>
<proteinExistence type="predicted"/>
<dbReference type="EMBL" id="JADOTY010000001">
    <property type="protein sequence ID" value="MBG6105997.1"/>
    <property type="molecule type" value="Genomic_DNA"/>
</dbReference>
<dbReference type="PANTHER" id="PTHR43798:SF33">
    <property type="entry name" value="HYDROLASE, PUTATIVE (AFU_ORTHOLOGUE AFUA_2G14860)-RELATED"/>
    <property type="match status" value="1"/>
</dbReference>
<dbReference type="SUPFAM" id="SSF53474">
    <property type="entry name" value="alpha/beta-Hydrolases"/>
    <property type="match status" value="1"/>
</dbReference>